<dbReference type="Proteomes" id="UP000661163">
    <property type="component" value="Unassembled WGS sequence"/>
</dbReference>
<evidence type="ECO:0008006" key="3">
    <source>
        <dbReference type="Google" id="ProtNLM"/>
    </source>
</evidence>
<organism evidence="1 2">
    <name type="scientific">Rhizobium ruizarguesonis</name>
    <dbReference type="NCBI Taxonomy" id="2081791"/>
    <lineage>
        <taxon>Bacteria</taxon>
        <taxon>Pseudomonadati</taxon>
        <taxon>Pseudomonadota</taxon>
        <taxon>Alphaproteobacteria</taxon>
        <taxon>Hyphomicrobiales</taxon>
        <taxon>Rhizobiaceae</taxon>
        <taxon>Rhizobium/Agrobacterium group</taxon>
        <taxon>Rhizobium</taxon>
    </lineage>
</organism>
<accession>A0AAE4YLF4</accession>
<reference evidence="1 2" key="1">
    <citation type="submission" date="2019-12" db="EMBL/GenBank/DDBJ databases">
        <title>Rhizobium genotypes associated with high levels of biological nitrogen fixation by grain legumes in a temperate-maritime cropping system.</title>
        <authorList>
            <person name="Maluk M."/>
            <person name="Francesc Ferrando Molina F."/>
            <person name="Lopez Del Egido L."/>
            <person name="Lafos M."/>
            <person name="Langarica-Fuentes A."/>
            <person name="Gebre Yohannes G."/>
            <person name="Young M.W."/>
            <person name="Martin P."/>
            <person name="Gantlett R."/>
            <person name="Kenicer G."/>
            <person name="Hawes C."/>
            <person name="Begg G.S."/>
            <person name="Quilliam R.S."/>
            <person name="Squire G.R."/>
            <person name="Poole P.S."/>
            <person name="Young P.W."/>
            <person name="Iannetta P.M."/>
            <person name="James E.K."/>
        </authorList>
    </citation>
    <scope>NUCLEOTIDE SEQUENCE [LARGE SCALE GENOMIC DNA]</scope>
    <source>
        <strain evidence="1 2">JHI985</strain>
    </source>
</reference>
<proteinExistence type="predicted"/>
<evidence type="ECO:0000313" key="1">
    <source>
        <dbReference type="EMBL" id="NEI46594.1"/>
    </source>
</evidence>
<dbReference type="InterPro" id="IPR029058">
    <property type="entry name" value="AB_hydrolase_fold"/>
</dbReference>
<evidence type="ECO:0000313" key="2">
    <source>
        <dbReference type="Proteomes" id="UP000661163"/>
    </source>
</evidence>
<dbReference type="EMBL" id="WUFC01000001">
    <property type="protein sequence ID" value="NEI46594.1"/>
    <property type="molecule type" value="Genomic_DNA"/>
</dbReference>
<comment type="caution">
    <text evidence="1">The sequence shown here is derived from an EMBL/GenBank/DDBJ whole genome shotgun (WGS) entry which is preliminary data.</text>
</comment>
<protein>
    <recommendedName>
        <fullName evidence="3">Serine-threonine protein kinase</fullName>
    </recommendedName>
</protein>
<dbReference type="RefSeq" id="WP_130663088.1">
    <property type="nucleotide sequence ID" value="NZ_SILB01000004.1"/>
</dbReference>
<gene>
    <name evidence="1" type="ORF">GR217_02625</name>
</gene>
<sequence>MEQLEESRFVWLEFDRTGAPTEADLNVLRSEVSSSDLSDVVVMSHGWKNTKADAKLLYGTLWRNTGLSVDRQRKTLVVGILWPAKTFSTDFDQQSVKGQLAQGAPEGPGVRELTEQELANAIAEFRDLFGAAADQTIGAARAVVGLEIDNNTAKDLLVAAKALLETSDQIFDNELAPDFKNIEKAAKNSDRAVEILESMSSSPSFKDAREGDAQGIGDAVASLVQGTGAAVARFLNQLTYFEMKKRSGVVGEALTKKVLNGLAAQKPVRLHLVGHSFGGRLVTAAANTWKDTASCKLFSITLLQAAYSHNGLAAKVDGVTGAFHNVIGKAVGPIVVTHTHNDSACTVAYPLASRLARDIASALGGADDRYGAMGANGPQLLSNDAVVLHDAIPDKLKQGKINSVLADAFISEHNDVTNPSCGKLLRLVFT</sequence>
<name>A0AAE4YLF4_9HYPH</name>
<dbReference type="AlphaFoldDB" id="A0AAE4YLF4"/>
<dbReference type="SUPFAM" id="SSF53474">
    <property type="entry name" value="alpha/beta-Hydrolases"/>
    <property type="match status" value="1"/>
</dbReference>